<feature type="transmembrane region" description="Helical" evidence="9">
    <location>
        <begin position="893"/>
        <end position="913"/>
    </location>
</feature>
<proteinExistence type="inferred from homology"/>
<evidence type="ECO:0000313" key="11">
    <source>
        <dbReference type="Proteomes" id="UP001595615"/>
    </source>
</evidence>
<sequence>MFARFFIDRPVFAWVIAIGIALAGVLALRGLPIEQYPSVAPPSVNINVAYPGADAATVEQNVTSIIEQEMNGVEGFLYMSSSSDSNGAAAISVTFQSGTDIDIAQVDVQNRLSQIEARLPEEVRRQGIMVSQRNENFLLIVGLTSPNGTREPLELGNYANSRIADQLRRVPGVGNVQLFGSDYAMRIWLDPERLASFNMSSAEALAAVREQNSQTTGGQIGALPTTPDQQLNATVVTQSRFTTPEQFAAIILRANPDGSTVRLGDVARVELGAATYDSQARLNGKPMAGMAIQLAPGANALATGDGVRERLAELSKDFPSDMEWTIPYDTTPFVEISIKEVMITLAEAMVLVFVVMFLFLQSFRATIIPTIVVPVALLGACVGLWLFGFSINVLTLFGMVLAIGILVDDAIVVIENVERLMTEEGLNPRDATYKAMGQIVNAIIGITLVLIAVFVPMAFFPGSTGGIYRQFSVTLALSIAFSALLALTLTPALCAALLKPHSGHVRRGFFGKFNTWFGRTTDSYSGRVGRMIHKPARWMVIYGLVVGVVALMFTSIPTAFLPEEDQGYAVAVVQAPAGATQARTKEVVERAEKFWLEQPQVERVVSVLGFSFFGSGQNAAIMFVNLKPWEDRKGVENSASSLAGRAMGAFMQFKDAMVFALSPPSMPELGTSSGFALRLQDRSGQGYPALLNARNQLLGMAAQNKAVVGVRPEGMEDAPQVRVHIDRIKARALGLSITDINNTLSIAFGSAYANDFNREGRVLRVLLQADAAQRMTPEDILRLRVRNTDDQMVPFSAFTTAEWTAGPPQLQRYNGYPSMSLSGMAAEGYSTGEAMTAMAALVDQLPDGFGYEWTGISYEEQQAGGQVPLLLSLSMLIVFLLLAALYESWSIPVAVLLIVPLGVLGSLGSAYLRGMPSDVFFNIGIITIIGLSAKNAILIVEFAKDIEAEGRDIYEATLEAVRLRFRPIIMTSLAFILGVLPLAISTGAGAAGRRAIGTGVMGGMITATVLGLFFVPVFFIVVRSLLLRRKQRRDEAAATEATHG</sequence>
<evidence type="ECO:0000256" key="2">
    <source>
        <dbReference type="ARBA" id="ARBA00010942"/>
    </source>
</evidence>
<dbReference type="InterPro" id="IPR004764">
    <property type="entry name" value="MdtF-like"/>
</dbReference>
<evidence type="ECO:0000256" key="6">
    <source>
        <dbReference type="ARBA" id="ARBA00022692"/>
    </source>
</evidence>
<feature type="transmembrane region" description="Helical" evidence="9">
    <location>
        <begin position="1004"/>
        <end position="1026"/>
    </location>
</feature>
<evidence type="ECO:0000313" key="10">
    <source>
        <dbReference type="EMBL" id="MFC3710951.1"/>
    </source>
</evidence>
<evidence type="ECO:0000256" key="5">
    <source>
        <dbReference type="ARBA" id="ARBA00022519"/>
    </source>
</evidence>
<comment type="caution">
    <text evidence="9">Lacks conserved residue(s) required for the propagation of feature annotation.</text>
</comment>
<comment type="subcellular location">
    <subcellularLocation>
        <location evidence="1 9">Cell inner membrane</location>
        <topology evidence="1 9">Multi-pass membrane protein</topology>
    </subcellularLocation>
</comment>
<dbReference type="SUPFAM" id="SSF82693">
    <property type="entry name" value="Multidrug efflux transporter AcrB pore domain, PN1, PN2, PC1 and PC2 subdomains"/>
    <property type="match status" value="3"/>
</dbReference>
<keyword evidence="8 9" id="KW-0472">Membrane</keyword>
<dbReference type="NCBIfam" id="NF000282">
    <property type="entry name" value="RND_permease_1"/>
    <property type="match status" value="1"/>
</dbReference>
<dbReference type="Gene3D" id="3.30.70.1430">
    <property type="entry name" value="Multidrug efflux transporter AcrB pore domain"/>
    <property type="match status" value="2"/>
</dbReference>
<comment type="similarity">
    <text evidence="2 9">Belongs to the resistance-nodulation-cell division (RND) (TC 2.A.6) family.</text>
</comment>
<dbReference type="Gene3D" id="1.20.1640.10">
    <property type="entry name" value="Multidrug efflux transporter AcrB transmembrane domain"/>
    <property type="match status" value="2"/>
</dbReference>
<feature type="transmembrane region" description="Helical" evidence="9">
    <location>
        <begin position="540"/>
        <end position="561"/>
    </location>
</feature>
<feature type="transmembrane region" description="Helical" evidence="9">
    <location>
        <begin position="393"/>
        <end position="414"/>
    </location>
</feature>
<evidence type="ECO:0000256" key="3">
    <source>
        <dbReference type="ARBA" id="ARBA00022448"/>
    </source>
</evidence>
<dbReference type="Pfam" id="PF00873">
    <property type="entry name" value="ACR_tran"/>
    <property type="match status" value="1"/>
</dbReference>
<evidence type="ECO:0000256" key="7">
    <source>
        <dbReference type="ARBA" id="ARBA00022989"/>
    </source>
</evidence>
<evidence type="ECO:0000256" key="8">
    <source>
        <dbReference type="ARBA" id="ARBA00023136"/>
    </source>
</evidence>
<reference evidence="11" key="1">
    <citation type="journal article" date="2019" name="Int. J. Syst. Evol. Microbiol.">
        <title>The Global Catalogue of Microorganisms (GCM) 10K type strain sequencing project: providing services to taxonomists for standard genome sequencing and annotation.</title>
        <authorList>
            <consortium name="The Broad Institute Genomics Platform"/>
            <consortium name="The Broad Institute Genome Sequencing Center for Infectious Disease"/>
            <person name="Wu L."/>
            <person name="Ma J."/>
        </authorList>
    </citation>
    <scope>NUCLEOTIDE SEQUENCE [LARGE SCALE GENOMIC DNA]</scope>
    <source>
        <strain evidence="11">KCTC 42644</strain>
    </source>
</reference>
<dbReference type="RefSeq" id="WP_380854933.1">
    <property type="nucleotide sequence ID" value="NZ_JBHRXV010000001.1"/>
</dbReference>
<dbReference type="SUPFAM" id="SSF82714">
    <property type="entry name" value="Multidrug efflux transporter AcrB TolC docking domain, DN and DC subdomains"/>
    <property type="match status" value="2"/>
</dbReference>
<accession>A0ABV7X546</accession>
<dbReference type="Proteomes" id="UP001595615">
    <property type="component" value="Unassembled WGS sequence"/>
</dbReference>
<organism evidence="10 11">
    <name type="scientific">Sphingoaurantiacus capsulatus</name>
    <dbReference type="NCBI Taxonomy" id="1771310"/>
    <lineage>
        <taxon>Bacteria</taxon>
        <taxon>Pseudomonadati</taxon>
        <taxon>Pseudomonadota</taxon>
        <taxon>Alphaproteobacteria</taxon>
        <taxon>Sphingomonadales</taxon>
        <taxon>Sphingosinicellaceae</taxon>
        <taxon>Sphingoaurantiacus</taxon>
    </lineage>
</organism>
<feature type="transmembrane region" description="Helical" evidence="9">
    <location>
        <begin position="867"/>
        <end position="886"/>
    </location>
</feature>
<dbReference type="SUPFAM" id="SSF82866">
    <property type="entry name" value="Multidrug efflux transporter AcrB transmembrane domain"/>
    <property type="match status" value="2"/>
</dbReference>
<keyword evidence="4" id="KW-1003">Cell membrane</keyword>
<dbReference type="InterPro" id="IPR001036">
    <property type="entry name" value="Acrflvin-R"/>
</dbReference>
<keyword evidence="11" id="KW-1185">Reference proteome</keyword>
<gene>
    <name evidence="10" type="ORF">ACFOMD_00090</name>
</gene>
<dbReference type="Gene3D" id="3.30.2090.10">
    <property type="entry name" value="Multidrug efflux transporter AcrB TolC docking domain, DN and DC subdomains"/>
    <property type="match status" value="2"/>
</dbReference>
<evidence type="ECO:0000256" key="1">
    <source>
        <dbReference type="ARBA" id="ARBA00004429"/>
    </source>
</evidence>
<keyword evidence="6 9" id="KW-0812">Transmembrane</keyword>
<dbReference type="NCBIfam" id="TIGR00915">
    <property type="entry name" value="2A0602"/>
    <property type="match status" value="1"/>
</dbReference>
<keyword evidence="5 9" id="KW-0997">Cell inner membrane</keyword>
<comment type="caution">
    <text evidence="10">The sequence shown here is derived from an EMBL/GenBank/DDBJ whole genome shotgun (WGS) entry which is preliminary data.</text>
</comment>
<dbReference type="PRINTS" id="PR00702">
    <property type="entry name" value="ACRIFLAVINRP"/>
</dbReference>
<feature type="transmembrane region" description="Helical" evidence="9">
    <location>
        <begin position="919"/>
        <end position="942"/>
    </location>
</feature>
<feature type="transmembrane region" description="Helical" evidence="9">
    <location>
        <begin position="435"/>
        <end position="459"/>
    </location>
</feature>
<keyword evidence="7 9" id="KW-1133">Transmembrane helix</keyword>
<dbReference type="PANTHER" id="PTHR32063:SF13">
    <property type="entry name" value="MULTIDRUG EFFLUX PUMP SUBUNIT ACRB-RELATED"/>
    <property type="match status" value="1"/>
</dbReference>
<keyword evidence="3 9" id="KW-0813">Transport</keyword>
<feature type="transmembrane region" description="Helical" evidence="9">
    <location>
        <begin position="341"/>
        <end position="360"/>
    </location>
</feature>
<evidence type="ECO:0000256" key="9">
    <source>
        <dbReference type="RuleBase" id="RU364070"/>
    </source>
</evidence>
<feature type="transmembrane region" description="Helical" evidence="9">
    <location>
        <begin position="963"/>
        <end position="984"/>
    </location>
</feature>
<dbReference type="InterPro" id="IPR027463">
    <property type="entry name" value="AcrB_DN_DC_subdom"/>
</dbReference>
<protein>
    <recommendedName>
        <fullName evidence="9">Efflux pump membrane transporter</fullName>
    </recommendedName>
</protein>
<feature type="transmembrane region" description="Helical" evidence="9">
    <location>
        <begin position="471"/>
        <end position="498"/>
    </location>
</feature>
<dbReference type="Gene3D" id="3.30.70.1320">
    <property type="entry name" value="Multidrug efflux transporter AcrB pore domain like"/>
    <property type="match status" value="1"/>
</dbReference>
<feature type="transmembrane region" description="Helical" evidence="9">
    <location>
        <begin position="367"/>
        <end position="387"/>
    </location>
</feature>
<name>A0ABV7X546_9SPHN</name>
<dbReference type="PANTHER" id="PTHR32063">
    <property type="match status" value="1"/>
</dbReference>
<dbReference type="Gene3D" id="3.30.70.1440">
    <property type="entry name" value="Multidrug efflux transporter AcrB pore domain"/>
    <property type="match status" value="1"/>
</dbReference>
<dbReference type="EMBL" id="JBHRXV010000001">
    <property type="protein sequence ID" value="MFC3710951.1"/>
    <property type="molecule type" value="Genomic_DNA"/>
</dbReference>
<evidence type="ECO:0000256" key="4">
    <source>
        <dbReference type="ARBA" id="ARBA00022475"/>
    </source>
</evidence>